<feature type="region of interest" description="Disordered" evidence="1">
    <location>
        <begin position="1"/>
        <end position="26"/>
    </location>
</feature>
<dbReference type="EMBL" id="JACHBK010000008">
    <property type="protein sequence ID" value="MBB5536925.1"/>
    <property type="molecule type" value="Genomic_DNA"/>
</dbReference>
<sequence>MGDIRSAFDAAFPDGPSGAPSQPDKPAIRQIGTTIETAVEGAAAGEVRMETWAALAAVAGTRAGQPAEIPEHRDWNAHNPVAGGTVPNPGFYRWSISPAGCAPSTGGAAGAPALAQLDACKSATGFYMSTPKYIFRMDDSVHLQALDYAVLGEYQAKAWRRINFNVPRGALAFEFDLLPEDKNYGFEYADDSASATISSVAITGPAQVTLTLSNTPTGANKKVRYAYTGINLGSGTRSGAWGNLRDSDTEPSFQDPGRLLRNCVSFEEVIS</sequence>
<organism evidence="2 3">
    <name type="scientific">Rhizobium giardinii</name>
    <dbReference type="NCBI Taxonomy" id="56731"/>
    <lineage>
        <taxon>Bacteria</taxon>
        <taxon>Pseudomonadati</taxon>
        <taxon>Pseudomonadota</taxon>
        <taxon>Alphaproteobacteria</taxon>
        <taxon>Hyphomicrobiales</taxon>
        <taxon>Rhizobiaceae</taxon>
        <taxon>Rhizobium/Agrobacterium group</taxon>
        <taxon>Rhizobium</taxon>
    </lineage>
</organism>
<evidence type="ECO:0000313" key="2">
    <source>
        <dbReference type="EMBL" id="MBB5536925.1"/>
    </source>
</evidence>
<dbReference type="Proteomes" id="UP000585507">
    <property type="component" value="Unassembled WGS sequence"/>
</dbReference>
<gene>
    <name evidence="2" type="ORF">GGD55_003640</name>
</gene>
<dbReference type="AlphaFoldDB" id="A0A7W8UF05"/>
<evidence type="ECO:0000256" key="1">
    <source>
        <dbReference type="SAM" id="MobiDB-lite"/>
    </source>
</evidence>
<dbReference type="RefSeq" id="WP_154663344.1">
    <property type="nucleotide sequence ID" value="NZ_JACHBK010000008.1"/>
</dbReference>
<protein>
    <submittedName>
        <fullName evidence="2">Uncharacterized protein</fullName>
    </submittedName>
</protein>
<reference evidence="2 3" key="1">
    <citation type="submission" date="2020-08" db="EMBL/GenBank/DDBJ databases">
        <title>Genomic Encyclopedia of Type Strains, Phase IV (KMG-V): Genome sequencing to study the core and pangenomes of soil and plant-associated prokaryotes.</title>
        <authorList>
            <person name="Whitman W."/>
        </authorList>
    </citation>
    <scope>NUCLEOTIDE SEQUENCE [LARGE SCALE GENOMIC DNA]</scope>
    <source>
        <strain evidence="2 3">SEMIA 4084</strain>
    </source>
</reference>
<proteinExistence type="predicted"/>
<keyword evidence="3" id="KW-1185">Reference proteome</keyword>
<name>A0A7W8UF05_9HYPH</name>
<evidence type="ECO:0000313" key="3">
    <source>
        <dbReference type="Proteomes" id="UP000585507"/>
    </source>
</evidence>
<accession>A0A7W8UF05</accession>
<comment type="caution">
    <text evidence="2">The sequence shown here is derived from an EMBL/GenBank/DDBJ whole genome shotgun (WGS) entry which is preliminary data.</text>
</comment>